<keyword evidence="6" id="KW-1185">Reference proteome</keyword>
<evidence type="ECO:0000259" key="4">
    <source>
        <dbReference type="PROSITE" id="PS50061"/>
    </source>
</evidence>
<name>A0AAV2PG94_MEGNR</name>
<dbReference type="Pfam" id="PF00178">
    <property type="entry name" value="Ets"/>
    <property type="match status" value="1"/>
</dbReference>
<evidence type="ECO:0000313" key="5">
    <source>
        <dbReference type="EMBL" id="CAL4058832.1"/>
    </source>
</evidence>
<dbReference type="EMBL" id="CAXKWB010000055">
    <property type="protein sequence ID" value="CAL4058832.1"/>
    <property type="molecule type" value="Genomic_DNA"/>
</dbReference>
<comment type="similarity">
    <text evidence="1 3">Belongs to the ETS family.</text>
</comment>
<sequence>LESDCPLLSDAMRRNVFMKMNANIKHRKRSPNIWEFLVRLLISFETNPALVCWEQKDKYRFKLIQPKLISNLWSSRSKGKSSKEGSYSNFARALRYWYSQGGLELVEDRQLIYQLGPLGIKYIKELQ</sequence>
<evidence type="ECO:0000256" key="2">
    <source>
        <dbReference type="ARBA" id="ARBA00023125"/>
    </source>
</evidence>
<dbReference type="PRINTS" id="PR00454">
    <property type="entry name" value="ETSDOMAIN"/>
</dbReference>
<dbReference type="GO" id="GO:0043565">
    <property type="term" value="F:sequence-specific DNA binding"/>
    <property type="evidence" value="ECO:0007669"/>
    <property type="project" value="InterPro"/>
</dbReference>
<dbReference type="PANTHER" id="PTHR11849:SF191">
    <property type="entry name" value="ECDYSONE-INDUCED PROTEIN 74EF ISOFORM B"/>
    <property type="match status" value="1"/>
</dbReference>
<dbReference type="GO" id="GO:0000981">
    <property type="term" value="F:DNA-binding transcription factor activity, RNA polymerase II-specific"/>
    <property type="evidence" value="ECO:0007669"/>
    <property type="project" value="TreeGrafter"/>
</dbReference>
<keyword evidence="2 3" id="KW-0238">DNA-binding</keyword>
<dbReference type="InterPro" id="IPR046328">
    <property type="entry name" value="ETS_fam"/>
</dbReference>
<gene>
    <name evidence="5" type="ORF">MNOR_LOCUS276</name>
</gene>
<comment type="subcellular location">
    <subcellularLocation>
        <location evidence="3">Nucleus</location>
    </subcellularLocation>
</comment>
<feature type="domain" description="ETS" evidence="4">
    <location>
        <begin position="31"/>
        <end position="116"/>
    </location>
</feature>
<dbReference type="InterPro" id="IPR000418">
    <property type="entry name" value="Ets_dom"/>
</dbReference>
<proteinExistence type="inferred from homology"/>
<organism evidence="5 6">
    <name type="scientific">Meganyctiphanes norvegica</name>
    <name type="common">Northern krill</name>
    <name type="synonym">Thysanopoda norvegica</name>
    <dbReference type="NCBI Taxonomy" id="48144"/>
    <lineage>
        <taxon>Eukaryota</taxon>
        <taxon>Metazoa</taxon>
        <taxon>Ecdysozoa</taxon>
        <taxon>Arthropoda</taxon>
        <taxon>Crustacea</taxon>
        <taxon>Multicrustacea</taxon>
        <taxon>Malacostraca</taxon>
        <taxon>Eumalacostraca</taxon>
        <taxon>Eucarida</taxon>
        <taxon>Euphausiacea</taxon>
        <taxon>Euphausiidae</taxon>
        <taxon>Meganyctiphanes</taxon>
    </lineage>
</organism>
<accession>A0AAV2PG94</accession>
<evidence type="ECO:0000256" key="1">
    <source>
        <dbReference type="ARBA" id="ARBA00005562"/>
    </source>
</evidence>
<comment type="caution">
    <text evidence="5">The sequence shown here is derived from an EMBL/GenBank/DDBJ whole genome shotgun (WGS) entry which is preliminary data.</text>
</comment>
<dbReference type="Gene3D" id="1.10.10.10">
    <property type="entry name" value="Winged helix-like DNA-binding domain superfamily/Winged helix DNA-binding domain"/>
    <property type="match status" value="1"/>
</dbReference>
<protein>
    <recommendedName>
        <fullName evidence="4">ETS domain-containing protein</fullName>
    </recommendedName>
</protein>
<dbReference type="PANTHER" id="PTHR11849">
    <property type="entry name" value="ETS"/>
    <property type="match status" value="1"/>
</dbReference>
<dbReference type="GO" id="GO:0005634">
    <property type="term" value="C:nucleus"/>
    <property type="evidence" value="ECO:0007669"/>
    <property type="project" value="UniProtKB-SubCell"/>
</dbReference>
<keyword evidence="3" id="KW-0539">Nucleus</keyword>
<dbReference type="PROSITE" id="PS50061">
    <property type="entry name" value="ETS_DOMAIN_3"/>
    <property type="match status" value="1"/>
</dbReference>
<dbReference type="GO" id="GO:0030154">
    <property type="term" value="P:cell differentiation"/>
    <property type="evidence" value="ECO:0007669"/>
    <property type="project" value="TreeGrafter"/>
</dbReference>
<dbReference type="AlphaFoldDB" id="A0AAV2PG94"/>
<dbReference type="InterPro" id="IPR036390">
    <property type="entry name" value="WH_DNA-bd_sf"/>
</dbReference>
<evidence type="ECO:0000256" key="3">
    <source>
        <dbReference type="RuleBase" id="RU004019"/>
    </source>
</evidence>
<dbReference type="SMART" id="SM00413">
    <property type="entry name" value="ETS"/>
    <property type="match status" value="1"/>
</dbReference>
<feature type="non-terminal residue" evidence="5">
    <location>
        <position position="1"/>
    </location>
</feature>
<dbReference type="Proteomes" id="UP001497623">
    <property type="component" value="Unassembled WGS sequence"/>
</dbReference>
<dbReference type="SUPFAM" id="SSF46785">
    <property type="entry name" value="Winged helix' DNA-binding domain"/>
    <property type="match status" value="1"/>
</dbReference>
<evidence type="ECO:0000313" key="6">
    <source>
        <dbReference type="Proteomes" id="UP001497623"/>
    </source>
</evidence>
<reference evidence="5 6" key="1">
    <citation type="submission" date="2024-05" db="EMBL/GenBank/DDBJ databases">
        <authorList>
            <person name="Wallberg A."/>
        </authorList>
    </citation>
    <scope>NUCLEOTIDE SEQUENCE [LARGE SCALE GENOMIC DNA]</scope>
</reference>
<dbReference type="InterPro" id="IPR036388">
    <property type="entry name" value="WH-like_DNA-bd_sf"/>
</dbReference>